<dbReference type="AlphaFoldDB" id="A0A4V6KDH9"/>
<protein>
    <submittedName>
        <fullName evidence="2">Transcriptional regulator, LuxR family</fullName>
    </submittedName>
</protein>
<reference evidence="2 3" key="1">
    <citation type="submission" date="2019-05" db="EMBL/GenBank/DDBJ databases">
        <authorList>
            <consortium name="Pathogen Informatics"/>
        </authorList>
    </citation>
    <scope>NUCLEOTIDE SEQUENCE [LARGE SCALE GENOMIC DNA]</scope>
    <source>
        <strain evidence="2 3">NCTC503</strain>
    </source>
</reference>
<dbReference type="KEGG" id="hhw:NCTC503_01339"/>
<dbReference type="InterPro" id="IPR036388">
    <property type="entry name" value="WH-like_DNA-bd_sf"/>
</dbReference>
<dbReference type="SMART" id="SM00421">
    <property type="entry name" value="HTH_LUXR"/>
    <property type="match status" value="1"/>
</dbReference>
<dbReference type="Gene3D" id="1.10.10.10">
    <property type="entry name" value="Winged helix-like DNA-binding domain superfamily/Winged helix DNA-binding domain"/>
    <property type="match status" value="1"/>
</dbReference>
<organism evidence="2 3">
    <name type="scientific">Hathewaya histolytica</name>
    <name type="common">Clostridium histolyticum</name>
    <dbReference type="NCBI Taxonomy" id="1498"/>
    <lineage>
        <taxon>Bacteria</taxon>
        <taxon>Bacillati</taxon>
        <taxon>Bacillota</taxon>
        <taxon>Clostridia</taxon>
        <taxon>Eubacteriales</taxon>
        <taxon>Clostridiaceae</taxon>
        <taxon>Hathewaya</taxon>
    </lineage>
</organism>
<feature type="domain" description="HTH luxR-type" evidence="1">
    <location>
        <begin position="78"/>
        <end position="132"/>
    </location>
</feature>
<evidence type="ECO:0000313" key="3">
    <source>
        <dbReference type="Proteomes" id="UP000308489"/>
    </source>
</evidence>
<name>A0A4V6KDH9_HATHI</name>
<evidence type="ECO:0000313" key="2">
    <source>
        <dbReference type="EMBL" id="VTQ89097.1"/>
    </source>
</evidence>
<sequence length="256" mass="30432">MEMERDNFFWDATIEQVKKGYVEEEECFTCLICGEKFIKGKIYNVDSEFFDSEKTTEIHVKNNHGSMLYYILNMNKNFTGITEVQRKILLNFSTGKSDKEIAREMGIATSTIRNHRYKLREKEKQAKLFLAMMQLLSSYTEKKISELDNNNLCEIHKTATMIDHRYNITEEEKMNVIKNNFDSNGALKNYPVKEKKKVIILEEIIKNFNKGKFYTEKELNKILKRIYEDYATLRRALVEYGFIDRTDDCSKYWVKE</sequence>
<dbReference type="InterPro" id="IPR000792">
    <property type="entry name" value="Tscrpt_reg_LuxR_C"/>
</dbReference>
<keyword evidence="3" id="KW-1185">Reference proteome</keyword>
<dbReference type="PRINTS" id="PR00038">
    <property type="entry name" value="HTHLUXR"/>
</dbReference>
<proteinExistence type="predicted"/>
<dbReference type="Proteomes" id="UP000308489">
    <property type="component" value="Chromosome 1"/>
</dbReference>
<dbReference type="RefSeq" id="WP_138210006.1">
    <property type="nucleotide sequence ID" value="NZ_CBCRUQ010000017.1"/>
</dbReference>
<dbReference type="InterPro" id="IPR016032">
    <property type="entry name" value="Sig_transdc_resp-reg_C-effctor"/>
</dbReference>
<dbReference type="SUPFAM" id="SSF46894">
    <property type="entry name" value="C-terminal effector domain of the bipartite response regulators"/>
    <property type="match status" value="1"/>
</dbReference>
<accession>A0A4V6KDH9</accession>
<dbReference type="Pfam" id="PF00196">
    <property type="entry name" value="GerE"/>
    <property type="match status" value="1"/>
</dbReference>
<dbReference type="EMBL" id="LR590481">
    <property type="protein sequence ID" value="VTQ89097.1"/>
    <property type="molecule type" value="Genomic_DNA"/>
</dbReference>
<dbReference type="Pfam" id="PF09860">
    <property type="entry name" value="DUF2087"/>
    <property type="match status" value="1"/>
</dbReference>
<gene>
    <name evidence="2" type="ORF">NCTC503_01339</name>
</gene>
<evidence type="ECO:0000259" key="1">
    <source>
        <dbReference type="SMART" id="SM00421"/>
    </source>
</evidence>
<dbReference type="InterPro" id="IPR018656">
    <property type="entry name" value="DUF2087"/>
</dbReference>
<dbReference type="GO" id="GO:0006355">
    <property type="term" value="P:regulation of DNA-templated transcription"/>
    <property type="evidence" value="ECO:0007669"/>
    <property type="project" value="InterPro"/>
</dbReference>
<dbReference type="GO" id="GO:0003677">
    <property type="term" value="F:DNA binding"/>
    <property type="evidence" value="ECO:0007669"/>
    <property type="project" value="InterPro"/>
</dbReference>
<dbReference type="OrthoDB" id="9789954at2"/>